<gene>
    <name evidence="8" type="ORF">BN980_GECA02s04597g</name>
</gene>
<dbReference type="Proteomes" id="UP000242525">
    <property type="component" value="Unassembled WGS sequence"/>
</dbReference>
<dbReference type="PANTHER" id="PTHR46300:SF9">
    <property type="entry name" value="P450, PUTATIVE-RELATED"/>
    <property type="match status" value="1"/>
</dbReference>
<dbReference type="AlphaFoldDB" id="A0A0J9X3K5"/>
<dbReference type="SUPFAM" id="SSF48264">
    <property type="entry name" value="Cytochrome P450"/>
    <property type="match status" value="1"/>
</dbReference>
<feature type="binding site" description="axial binding residue" evidence="5">
    <location>
        <position position="495"/>
    </location>
    <ligand>
        <name>heme</name>
        <dbReference type="ChEBI" id="CHEBI:30413"/>
    </ligand>
    <ligandPart>
        <name>Fe</name>
        <dbReference type="ChEBI" id="CHEBI:18248"/>
    </ligandPart>
</feature>
<evidence type="ECO:0000256" key="7">
    <source>
        <dbReference type="SAM" id="Phobius"/>
    </source>
</evidence>
<keyword evidence="5 6" id="KW-0349">Heme</keyword>
<comment type="caution">
    <text evidence="8">The sequence shown here is derived from an EMBL/GenBank/DDBJ whole genome shotgun (WGS) entry which is preliminary data.</text>
</comment>
<sequence length="557" mass="63179">MNKNQYLISKFQILSIVCSSCSAFALWKVLRSCIQSAISARLFTKVFKLSAWAQGTIFITGAIILVLALDWWFEIFCEPPIPGLPQIPGWPIVGNLFQQGPSAAMTYWSWRYEVFQLRLGTKRVVVANSFNSIYNLWQVNWKTNISRPTLYTFHQIISKSQGTTIGTTPYSETWRRMKKVVAANLSTSSIQSYAPILNSNSSHCISCLKKVVGKDIDVHPILEISTLCISLELNYGISFEPDHPIFKEIVTVEKEINRARSPIHNSQDYLPILRVWPFRKAQNHGMEELRARRDQYMNHLLALLKNDIKNCKKSPCISGNILVNTTKSAGAITKSELRSICLTMVSAGLDTIPSNIVACIGHLGHPVYGKSIQVKAFNAIQKCYPDGDAWDRCITDTKYVPYMMILIKETLRFTTSQPISLPRETYGGSIIYNQTTMIPPGTMLLMNTLAGNFDSRRYKDPFQFNPERFCPESEEIKLQKYTLDHLGFGAGSRMCAGYKLATKELYVMLVRLILTFKILPPKDISLPILEIDVTKRFSKVDNMVVDSNQFFVCLEPR</sequence>
<dbReference type="Pfam" id="PF00067">
    <property type="entry name" value="p450"/>
    <property type="match status" value="1"/>
</dbReference>
<dbReference type="GO" id="GO:0005506">
    <property type="term" value="F:iron ion binding"/>
    <property type="evidence" value="ECO:0007669"/>
    <property type="project" value="InterPro"/>
</dbReference>
<evidence type="ECO:0000256" key="4">
    <source>
        <dbReference type="ARBA" id="ARBA00023004"/>
    </source>
</evidence>
<keyword evidence="4 5" id="KW-0408">Iron</keyword>
<feature type="transmembrane region" description="Helical" evidence="7">
    <location>
        <begin position="51"/>
        <end position="73"/>
    </location>
</feature>
<dbReference type="PROSITE" id="PS00086">
    <property type="entry name" value="CYTOCHROME_P450"/>
    <property type="match status" value="1"/>
</dbReference>
<dbReference type="InterPro" id="IPR036396">
    <property type="entry name" value="Cyt_P450_sf"/>
</dbReference>
<comment type="cofactor">
    <cofactor evidence="5">
        <name>heme</name>
        <dbReference type="ChEBI" id="CHEBI:30413"/>
    </cofactor>
</comment>
<evidence type="ECO:0000256" key="6">
    <source>
        <dbReference type="RuleBase" id="RU000461"/>
    </source>
</evidence>
<accession>A0A0J9X3K5</accession>
<name>A0A0J9X3K5_GEOCN</name>
<dbReference type="GO" id="GO:0016705">
    <property type="term" value="F:oxidoreductase activity, acting on paired donors, with incorporation or reduction of molecular oxygen"/>
    <property type="evidence" value="ECO:0007669"/>
    <property type="project" value="InterPro"/>
</dbReference>
<evidence type="ECO:0000256" key="2">
    <source>
        <dbReference type="ARBA" id="ARBA00022723"/>
    </source>
</evidence>
<reference evidence="8" key="1">
    <citation type="submission" date="2014-03" db="EMBL/GenBank/DDBJ databases">
        <authorList>
            <person name="Casaregola S."/>
        </authorList>
    </citation>
    <scope>NUCLEOTIDE SEQUENCE [LARGE SCALE GENOMIC DNA]</scope>
    <source>
        <strain evidence="8">CLIB 918</strain>
    </source>
</reference>
<dbReference type="InterPro" id="IPR001128">
    <property type="entry name" value="Cyt_P450"/>
</dbReference>
<dbReference type="InterPro" id="IPR050364">
    <property type="entry name" value="Cytochrome_P450_fung"/>
</dbReference>
<keyword evidence="3 6" id="KW-0560">Oxidoreductase</keyword>
<organism evidence="8 9">
    <name type="scientific">Geotrichum candidum</name>
    <name type="common">Oospora lactis</name>
    <name type="synonym">Dipodascus geotrichum</name>
    <dbReference type="NCBI Taxonomy" id="1173061"/>
    <lineage>
        <taxon>Eukaryota</taxon>
        <taxon>Fungi</taxon>
        <taxon>Dikarya</taxon>
        <taxon>Ascomycota</taxon>
        <taxon>Saccharomycotina</taxon>
        <taxon>Dipodascomycetes</taxon>
        <taxon>Dipodascales</taxon>
        <taxon>Dipodascaceae</taxon>
        <taxon>Geotrichum</taxon>
    </lineage>
</organism>
<dbReference type="OrthoDB" id="1055148at2759"/>
<dbReference type="PANTHER" id="PTHR46300">
    <property type="entry name" value="P450, PUTATIVE (EUROFUNG)-RELATED-RELATED"/>
    <property type="match status" value="1"/>
</dbReference>
<protein>
    <recommendedName>
        <fullName evidence="10">Cytochrome P450</fullName>
    </recommendedName>
</protein>
<dbReference type="STRING" id="1173061.A0A0J9X3K5"/>
<dbReference type="EMBL" id="CCBN010000002">
    <property type="protein sequence ID" value="CDO52018.1"/>
    <property type="molecule type" value="Genomic_DNA"/>
</dbReference>
<keyword evidence="9" id="KW-1185">Reference proteome</keyword>
<keyword evidence="7" id="KW-0812">Transmembrane</keyword>
<keyword evidence="2 5" id="KW-0479">Metal-binding</keyword>
<keyword evidence="7" id="KW-1133">Transmembrane helix</keyword>
<dbReference type="GO" id="GO:0004497">
    <property type="term" value="F:monooxygenase activity"/>
    <property type="evidence" value="ECO:0007669"/>
    <property type="project" value="UniProtKB-KW"/>
</dbReference>
<evidence type="ECO:0000256" key="3">
    <source>
        <dbReference type="ARBA" id="ARBA00023002"/>
    </source>
</evidence>
<evidence type="ECO:0000256" key="1">
    <source>
        <dbReference type="ARBA" id="ARBA00010617"/>
    </source>
</evidence>
<dbReference type="GO" id="GO:0020037">
    <property type="term" value="F:heme binding"/>
    <property type="evidence" value="ECO:0007669"/>
    <property type="project" value="InterPro"/>
</dbReference>
<comment type="similarity">
    <text evidence="1 6">Belongs to the cytochrome P450 family.</text>
</comment>
<evidence type="ECO:0000313" key="8">
    <source>
        <dbReference type="EMBL" id="CDO52018.1"/>
    </source>
</evidence>
<dbReference type="InterPro" id="IPR002401">
    <property type="entry name" value="Cyt_P450_E_grp-I"/>
</dbReference>
<keyword evidence="6" id="KW-0503">Monooxygenase</keyword>
<evidence type="ECO:0008006" key="10">
    <source>
        <dbReference type="Google" id="ProtNLM"/>
    </source>
</evidence>
<dbReference type="PRINTS" id="PR00463">
    <property type="entry name" value="EP450I"/>
</dbReference>
<dbReference type="Gene3D" id="1.10.630.10">
    <property type="entry name" value="Cytochrome P450"/>
    <property type="match status" value="1"/>
</dbReference>
<keyword evidence="7" id="KW-0472">Membrane</keyword>
<proteinExistence type="inferred from homology"/>
<evidence type="ECO:0000256" key="5">
    <source>
        <dbReference type="PIRSR" id="PIRSR602401-1"/>
    </source>
</evidence>
<dbReference type="InterPro" id="IPR017972">
    <property type="entry name" value="Cyt_P450_CS"/>
</dbReference>
<evidence type="ECO:0000313" key="9">
    <source>
        <dbReference type="Proteomes" id="UP000242525"/>
    </source>
</evidence>